<feature type="domain" description="LpxI N-terminal" evidence="2">
    <location>
        <begin position="17"/>
        <end position="149"/>
    </location>
</feature>
<evidence type="ECO:0000313" key="4">
    <source>
        <dbReference type="Proteomes" id="UP001596016"/>
    </source>
</evidence>
<gene>
    <name evidence="3" type="ORF">ACFPLB_10730</name>
</gene>
<evidence type="ECO:0000313" key="3">
    <source>
        <dbReference type="EMBL" id="MFC5386442.1"/>
    </source>
</evidence>
<dbReference type="Pfam" id="PF06230">
    <property type="entry name" value="LpxI_C"/>
    <property type="match status" value="1"/>
</dbReference>
<organism evidence="3 4">
    <name type="scientific">Aquamicrobium segne</name>
    <dbReference type="NCBI Taxonomy" id="469547"/>
    <lineage>
        <taxon>Bacteria</taxon>
        <taxon>Pseudomonadati</taxon>
        <taxon>Pseudomonadota</taxon>
        <taxon>Alphaproteobacteria</taxon>
        <taxon>Hyphomicrobiales</taxon>
        <taxon>Phyllobacteriaceae</taxon>
        <taxon>Aquamicrobium</taxon>
    </lineage>
</organism>
<dbReference type="PANTHER" id="PTHR39962">
    <property type="entry name" value="BLL4848 PROTEIN"/>
    <property type="match status" value="1"/>
</dbReference>
<comment type="caution">
    <text evidence="3">The sequence shown here is derived from an EMBL/GenBank/DDBJ whole genome shotgun (WGS) entry which is preliminary data.</text>
</comment>
<evidence type="ECO:0000259" key="2">
    <source>
        <dbReference type="Pfam" id="PF17930"/>
    </source>
</evidence>
<dbReference type="EMBL" id="JBHSLL010000029">
    <property type="protein sequence ID" value="MFC5386442.1"/>
    <property type="molecule type" value="Genomic_DNA"/>
</dbReference>
<dbReference type="PANTHER" id="PTHR39962:SF1">
    <property type="entry name" value="LPXI FAMILY PROTEIN"/>
    <property type="match status" value="1"/>
</dbReference>
<name>A0ABW0GZV1_9HYPH</name>
<protein>
    <submittedName>
        <fullName evidence="3">LpxI family protein</fullName>
    </submittedName>
</protein>
<reference evidence="4" key="1">
    <citation type="journal article" date="2019" name="Int. J. Syst. Evol. Microbiol.">
        <title>The Global Catalogue of Microorganisms (GCM) 10K type strain sequencing project: providing services to taxonomists for standard genome sequencing and annotation.</title>
        <authorList>
            <consortium name="The Broad Institute Genomics Platform"/>
            <consortium name="The Broad Institute Genome Sequencing Center for Infectious Disease"/>
            <person name="Wu L."/>
            <person name="Ma J."/>
        </authorList>
    </citation>
    <scope>NUCLEOTIDE SEQUENCE [LARGE SCALE GENOMIC DNA]</scope>
    <source>
        <strain evidence="4">CGMCC 4.1415</strain>
    </source>
</reference>
<evidence type="ECO:0000259" key="1">
    <source>
        <dbReference type="Pfam" id="PF06230"/>
    </source>
</evidence>
<dbReference type="InterPro" id="IPR053174">
    <property type="entry name" value="LpxI"/>
</dbReference>
<dbReference type="InterPro" id="IPR041255">
    <property type="entry name" value="LpxI_N"/>
</dbReference>
<dbReference type="RefSeq" id="WP_378229441.1">
    <property type="nucleotide sequence ID" value="NZ_JBHSLL010000029.1"/>
</dbReference>
<dbReference type="Proteomes" id="UP001596016">
    <property type="component" value="Unassembled WGS sequence"/>
</dbReference>
<dbReference type="InterPro" id="IPR043167">
    <property type="entry name" value="LpxI_C_sf"/>
</dbReference>
<keyword evidence="4" id="KW-1185">Reference proteome</keyword>
<dbReference type="Gene3D" id="3.40.50.20">
    <property type="match status" value="1"/>
</dbReference>
<dbReference type="Gene3D" id="3.40.140.80">
    <property type="match status" value="1"/>
</dbReference>
<feature type="domain" description="LpxI C-terminal" evidence="1">
    <location>
        <begin position="153"/>
        <end position="288"/>
    </location>
</feature>
<proteinExistence type="predicted"/>
<dbReference type="Pfam" id="PF17930">
    <property type="entry name" value="LpxI_N"/>
    <property type="match status" value="1"/>
</dbReference>
<sequence length="299" mass="31364">MPRTETSSGLVHGADSRVGIIAGGGALPGTIAQSLKKQASPPYILMVEGETDPDSGLEDYDHEVMVLEDAPSLVGRLRRQNITHVVMAGEIKRRPRLAAMRPGFGMLRYVPALLRALSSGDDGLLRFVVTWLEDNGFKVVGAHQIVPDLLAMQGQYGKIAPQKADWPDIEAGRIAAEAIGALDIGQGAVAIGGRAIALEGIEGTDAMLVRVKDLRDHGRLAGKRRGVLVKCSKPGQELRTDLPSIGPRTIDAAHAAGLAGIAVEAGGSLVLNGPEMIARADALGLFVIGLPPGEVEHGQ</sequence>
<accession>A0ABW0GZV1</accession>
<dbReference type="InterPro" id="IPR010415">
    <property type="entry name" value="LpxI_C"/>
</dbReference>